<gene>
    <name evidence="3" type="ORF">ABUL08_26175</name>
    <name evidence="2" type="ORF">VK199_26090</name>
</gene>
<proteinExistence type="predicted"/>
<reference evidence="2" key="1">
    <citation type="submission" date="2024-01" db="EMBL/GenBank/DDBJ databases">
        <title>The genome sequence of Micromonospora mangrovi CCTCC AA 2012012.</title>
        <authorList>
            <person name="Gao J."/>
        </authorList>
    </citation>
    <scope>NUCLEOTIDE SEQUENCE</scope>
    <source>
        <strain evidence="2">CCTCC AA 2012012</strain>
    </source>
</reference>
<dbReference type="Pfam" id="PF05120">
    <property type="entry name" value="GvpG"/>
    <property type="match status" value="1"/>
</dbReference>
<reference evidence="3" key="2">
    <citation type="submission" date="2024-06" db="EMBL/GenBank/DDBJ databases">
        <title>Micromonospora mangrovi CCTCC AA 2012012 genome sequences.</title>
        <authorList>
            <person name="Gao J."/>
        </authorList>
    </citation>
    <scope>NUCLEOTIDE SEQUENCE</scope>
    <source>
        <strain evidence="3">CCTCC AA 2012012</strain>
    </source>
</reference>
<sequence length="112" mass="12555">MDILWALLTLPYAPVRGLTSVVKVIAREAEERQYNPVNIRRELEELDRAAAAGDITPEERDRGQQQVLDRLTTPAGGSGRTPSGSAGRARRPPPARRRSTDRRGDQDRRRGR</sequence>
<dbReference type="AlphaFoldDB" id="A0AAU7M695"/>
<name>A0AAU7M695_9ACTN</name>
<feature type="compositionally biased region" description="Basic residues" evidence="1">
    <location>
        <begin position="88"/>
        <end position="100"/>
    </location>
</feature>
<evidence type="ECO:0000313" key="3">
    <source>
        <dbReference type="EMBL" id="XCH73729.1"/>
    </source>
</evidence>
<dbReference type="InterPro" id="IPR007804">
    <property type="entry name" value="GvpG"/>
</dbReference>
<dbReference type="RefSeq" id="WP_350932667.1">
    <property type="nucleotide sequence ID" value="NZ_CP157762.1"/>
</dbReference>
<dbReference type="EMBL" id="CP159342">
    <property type="protein sequence ID" value="XCH73729.1"/>
    <property type="molecule type" value="Genomic_DNA"/>
</dbReference>
<organism evidence="2">
    <name type="scientific">Micromonospora sp. CCTCC AA 2012012</name>
    <dbReference type="NCBI Taxonomy" id="3111921"/>
    <lineage>
        <taxon>Bacteria</taxon>
        <taxon>Bacillati</taxon>
        <taxon>Actinomycetota</taxon>
        <taxon>Actinomycetes</taxon>
        <taxon>Micromonosporales</taxon>
        <taxon>Micromonosporaceae</taxon>
        <taxon>Micromonospora</taxon>
    </lineage>
</organism>
<feature type="compositionally biased region" description="Basic and acidic residues" evidence="1">
    <location>
        <begin position="101"/>
        <end position="112"/>
    </location>
</feature>
<accession>A0AAU7M695</accession>
<feature type="region of interest" description="Disordered" evidence="1">
    <location>
        <begin position="50"/>
        <end position="112"/>
    </location>
</feature>
<dbReference type="EMBL" id="CP157762">
    <property type="protein sequence ID" value="XBP93031.1"/>
    <property type="molecule type" value="Genomic_DNA"/>
</dbReference>
<protein>
    <submittedName>
        <fullName evidence="2">Gas vesicle protein GvpG</fullName>
    </submittedName>
</protein>
<evidence type="ECO:0000313" key="2">
    <source>
        <dbReference type="EMBL" id="XBP93031.1"/>
    </source>
</evidence>
<evidence type="ECO:0000256" key="1">
    <source>
        <dbReference type="SAM" id="MobiDB-lite"/>
    </source>
</evidence>